<dbReference type="EMBL" id="CM055736">
    <property type="protein sequence ID" value="KAJ8006862.1"/>
    <property type="molecule type" value="Genomic_DNA"/>
</dbReference>
<protein>
    <submittedName>
        <fullName evidence="1">Uncharacterized protein</fullName>
    </submittedName>
</protein>
<name>A0ACC2GTI0_DALPE</name>
<sequence>MVLITGKAAPQLDVACVYTTAGLSPLQEAPPLPQTNSVASQYHPRFSLVPFISTRNLPPLIRCVITLCLVALHLIRTYNGVSFFPSESVDCEVNSVPPHKPGHHATGPPEFPAGACMSSVSPSRHWNPVRNTVTPM</sequence>
<accession>A0ACC2GTI0</accession>
<evidence type="ECO:0000313" key="2">
    <source>
        <dbReference type="Proteomes" id="UP001157502"/>
    </source>
</evidence>
<dbReference type="Proteomes" id="UP001157502">
    <property type="component" value="Chromosome 9"/>
</dbReference>
<comment type="caution">
    <text evidence="1">The sequence shown here is derived from an EMBL/GenBank/DDBJ whole genome shotgun (WGS) entry which is preliminary data.</text>
</comment>
<keyword evidence="2" id="KW-1185">Reference proteome</keyword>
<evidence type="ECO:0000313" key="1">
    <source>
        <dbReference type="EMBL" id="KAJ8006862.1"/>
    </source>
</evidence>
<organism evidence="1 2">
    <name type="scientific">Dallia pectoralis</name>
    <name type="common">Alaska blackfish</name>
    <dbReference type="NCBI Taxonomy" id="75939"/>
    <lineage>
        <taxon>Eukaryota</taxon>
        <taxon>Metazoa</taxon>
        <taxon>Chordata</taxon>
        <taxon>Craniata</taxon>
        <taxon>Vertebrata</taxon>
        <taxon>Euteleostomi</taxon>
        <taxon>Actinopterygii</taxon>
        <taxon>Neopterygii</taxon>
        <taxon>Teleostei</taxon>
        <taxon>Protacanthopterygii</taxon>
        <taxon>Esociformes</taxon>
        <taxon>Umbridae</taxon>
        <taxon>Dallia</taxon>
    </lineage>
</organism>
<reference evidence="1" key="1">
    <citation type="submission" date="2021-05" db="EMBL/GenBank/DDBJ databases">
        <authorList>
            <person name="Pan Q."/>
            <person name="Jouanno E."/>
            <person name="Zahm M."/>
            <person name="Klopp C."/>
            <person name="Cabau C."/>
            <person name="Louis A."/>
            <person name="Berthelot C."/>
            <person name="Parey E."/>
            <person name="Roest Crollius H."/>
            <person name="Montfort J."/>
            <person name="Robinson-Rechavi M."/>
            <person name="Bouchez O."/>
            <person name="Lampietro C."/>
            <person name="Lopez Roques C."/>
            <person name="Donnadieu C."/>
            <person name="Postlethwait J."/>
            <person name="Bobe J."/>
            <person name="Dillon D."/>
            <person name="Chandos A."/>
            <person name="von Hippel F."/>
            <person name="Guiguen Y."/>
        </authorList>
    </citation>
    <scope>NUCLEOTIDE SEQUENCE</scope>
    <source>
        <strain evidence="1">YG-Jan2019</strain>
    </source>
</reference>
<proteinExistence type="predicted"/>
<gene>
    <name evidence="1" type="ORF">DPEC_G00111620</name>
</gene>